<dbReference type="Proteomes" id="UP001201463">
    <property type="component" value="Unassembled WGS sequence"/>
</dbReference>
<evidence type="ECO:0000256" key="1">
    <source>
        <dbReference type="SAM" id="SignalP"/>
    </source>
</evidence>
<keyword evidence="3" id="KW-1185">Reference proteome</keyword>
<organism evidence="2 3">
    <name type="scientific">Pelomonas caseinilytica</name>
    <dbReference type="NCBI Taxonomy" id="2906763"/>
    <lineage>
        <taxon>Bacteria</taxon>
        <taxon>Pseudomonadati</taxon>
        <taxon>Pseudomonadota</taxon>
        <taxon>Betaproteobacteria</taxon>
        <taxon>Burkholderiales</taxon>
        <taxon>Sphaerotilaceae</taxon>
        <taxon>Roseateles</taxon>
    </lineage>
</organism>
<evidence type="ECO:0008006" key="4">
    <source>
        <dbReference type="Google" id="ProtNLM"/>
    </source>
</evidence>
<evidence type="ECO:0000313" key="3">
    <source>
        <dbReference type="Proteomes" id="UP001201463"/>
    </source>
</evidence>
<dbReference type="RefSeq" id="WP_233390892.1">
    <property type="nucleotide sequence ID" value="NZ_JAJTWT010000003.1"/>
</dbReference>
<name>A0ABS8X8P9_9BURK</name>
<evidence type="ECO:0000313" key="2">
    <source>
        <dbReference type="EMBL" id="MCE4537114.1"/>
    </source>
</evidence>
<sequence length="117" mass="12659">MKPALLLLLAATCVAAPAWADCRRGGVEWIVGGPAPFDCEALSRKPAAAPVMAEASHKIAPARQRQLDDERRGILARELAQEESRLPRAADADSALRIRDNIAALKREMARLDGPPR</sequence>
<feature type="chain" id="PRO_5046112471" description="DUF4124 domain-containing protein" evidence="1">
    <location>
        <begin position="21"/>
        <end position="117"/>
    </location>
</feature>
<gene>
    <name evidence="2" type="ORF">LXT12_07615</name>
</gene>
<feature type="signal peptide" evidence="1">
    <location>
        <begin position="1"/>
        <end position="20"/>
    </location>
</feature>
<comment type="caution">
    <text evidence="2">The sequence shown here is derived from an EMBL/GenBank/DDBJ whole genome shotgun (WGS) entry which is preliminary data.</text>
</comment>
<proteinExistence type="predicted"/>
<dbReference type="EMBL" id="JAJTWT010000003">
    <property type="protein sequence ID" value="MCE4537114.1"/>
    <property type="molecule type" value="Genomic_DNA"/>
</dbReference>
<accession>A0ABS8X8P9</accession>
<reference evidence="2 3" key="1">
    <citation type="submission" date="2021-12" db="EMBL/GenBank/DDBJ databases">
        <title>Genome seq of p7.</title>
        <authorList>
            <person name="Seo T."/>
        </authorList>
    </citation>
    <scope>NUCLEOTIDE SEQUENCE [LARGE SCALE GENOMIC DNA]</scope>
    <source>
        <strain evidence="2 3">P7</strain>
    </source>
</reference>
<protein>
    <recommendedName>
        <fullName evidence="4">DUF4124 domain-containing protein</fullName>
    </recommendedName>
</protein>
<keyword evidence="1" id="KW-0732">Signal</keyword>